<evidence type="ECO:0000313" key="2">
    <source>
        <dbReference type="EMBL" id="MEQ2443941.1"/>
    </source>
</evidence>
<comment type="caution">
    <text evidence="2">The sequence shown here is derived from an EMBL/GenBank/DDBJ whole genome shotgun (WGS) entry which is preliminary data.</text>
</comment>
<gene>
    <name evidence="2" type="ORF">WMO64_10750</name>
</gene>
<dbReference type="Gene3D" id="1.10.443.10">
    <property type="entry name" value="Intergrase catalytic core"/>
    <property type="match status" value="1"/>
</dbReference>
<proteinExistence type="predicted"/>
<dbReference type="InterPro" id="IPR013762">
    <property type="entry name" value="Integrase-like_cat_sf"/>
</dbReference>
<sequence length="218" mass="24401">MLERQYLIKSFFAPGDNVAIRKRGNSYQVVYRCPGEASPRTETFRSEDEALIRDMQIKLAKKNGTFEPPVKISKGTVRARQEITVSDFLDEYVEVYGLKLIAQNNFRPVVFHSLRHSSTSLKLKLSRGNIKAVQGDTGHAEARMVTDTYAHGFDAGRKLIAHEMDTGFFAKVGAAPTEEDLDADMLRKLKALIQSHPELLSELLKETEKDGKAGARST</sequence>
<keyword evidence="1" id="KW-0233">DNA recombination</keyword>
<accession>A0ABV1E9G0</accession>
<protein>
    <recommendedName>
        <fullName evidence="4">Tyr recombinase domain-containing protein</fullName>
    </recommendedName>
</protein>
<organism evidence="2 3">
    <name type="scientific">Pseudoflavonifractor intestinihominis</name>
    <dbReference type="NCBI Taxonomy" id="3133171"/>
    <lineage>
        <taxon>Bacteria</taxon>
        <taxon>Bacillati</taxon>
        <taxon>Bacillota</taxon>
        <taxon>Clostridia</taxon>
        <taxon>Eubacteriales</taxon>
        <taxon>Oscillospiraceae</taxon>
        <taxon>Pseudoflavonifractor</taxon>
    </lineage>
</organism>
<keyword evidence="3" id="KW-1185">Reference proteome</keyword>
<reference evidence="2 3" key="1">
    <citation type="submission" date="2024-03" db="EMBL/GenBank/DDBJ databases">
        <title>Human intestinal bacterial collection.</title>
        <authorList>
            <person name="Pauvert C."/>
            <person name="Hitch T.C.A."/>
            <person name="Clavel T."/>
        </authorList>
    </citation>
    <scope>NUCLEOTIDE SEQUENCE [LARGE SCALE GENOMIC DNA]</scope>
    <source>
        <strain evidence="2 3">CLA-AP-H29</strain>
    </source>
</reference>
<name>A0ABV1E9G0_9FIRM</name>
<dbReference type="RefSeq" id="WP_349231973.1">
    <property type="nucleotide sequence ID" value="NZ_JBBMFK010000016.1"/>
</dbReference>
<evidence type="ECO:0008006" key="4">
    <source>
        <dbReference type="Google" id="ProtNLM"/>
    </source>
</evidence>
<dbReference type="EMBL" id="JBBMFK010000016">
    <property type="protein sequence ID" value="MEQ2443941.1"/>
    <property type="molecule type" value="Genomic_DNA"/>
</dbReference>
<evidence type="ECO:0000256" key="1">
    <source>
        <dbReference type="ARBA" id="ARBA00023172"/>
    </source>
</evidence>
<dbReference type="SUPFAM" id="SSF56349">
    <property type="entry name" value="DNA breaking-rejoining enzymes"/>
    <property type="match status" value="1"/>
</dbReference>
<evidence type="ECO:0000313" key="3">
    <source>
        <dbReference type="Proteomes" id="UP001464378"/>
    </source>
</evidence>
<dbReference type="Proteomes" id="UP001464378">
    <property type="component" value="Unassembled WGS sequence"/>
</dbReference>
<dbReference type="InterPro" id="IPR011010">
    <property type="entry name" value="DNA_brk_join_enz"/>
</dbReference>